<evidence type="ECO:0000313" key="4">
    <source>
        <dbReference type="EMBL" id="OMJ17137.1"/>
    </source>
</evidence>
<dbReference type="InterPro" id="IPR051722">
    <property type="entry name" value="Endocytosis_PI4K-reg_protein"/>
</dbReference>
<dbReference type="EMBL" id="LSSM01003676">
    <property type="protein sequence ID" value="OMJ17137.1"/>
    <property type="molecule type" value="Genomic_DNA"/>
</dbReference>
<feature type="compositionally biased region" description="Low complexity" evidence="3">
    <location>
        <begin position="964"/>
        <end position="982"/>
    </location>
</feature>
<comment type="function">
    <text evidence="1">Involved in endocytosis.</text>
</comment>
<organism evidence="4 5">
    <name type="scientific">Smittium culicis</name>
    <dbReference type="NCBI Taxonomy" id="133412"/>
    <lineage>
        <taxon>Eukaryota</taxon>
        <taxon>Fungi</taxon>
        <taxon>Fungi incertae sedis</taxon>
        <taxon>Zoopagomycota</taxon>
        <taxon>Kickxellomycotina</taxon>
        <taxon>Harpellomycetes</taxon>
        <taxon>Harpellales</taxon>
        <taxon>Legeriomycetaceae</taxon>
        <taxon>Smittium</taxon>
    </lineage>
</organism>
<feature type="region of interest" description="Disordered" evidence="3">
    <location>
        <begin position="1650"/>
        <end position="1669"/>
    </location>
</feature>
<dbReference type="InterPro" id="IPR011990">
    <property type="entry name" value="TPR-like_helical_dom_sf"/>
</dbReference>
<keyword evidence="5" id="KW-1185">Reference proteome</keyword>
<evidence type="ECO:0000256" key="3">
    <source>
        <dbReference type="SAM" id="MobiDB-lite"/>
    </source>
</evidence>
<feature type="region of interest" description="Disordered" evidence="3">
    <location>
        <begin position="914"/>
        <end position="1025"/>
    </location>
</feature>
<dbReference type="OrthoDB" id="29013at2759"/>
<feature type="compositionally biased region" description="Polar residues" evidence="3">
    <location>
        <begin position="1216"/>
        <end position="1228"/>
    </location>
</feature>
<feature type="compositionally biased region" description="Polar residues" evidence="3">
    <location>
        <begin position="1055"/>
        <end position="1067"/>
    </location>
</feature>
<proteinExistence type="inferred from homology"/>
<comment type="similarity">
    <text evidence="2">Belongs to the YPP1 family.</text>
</comment>
<feature type="compositionally biased region" description="Polar residues" evidence="3">
    <location>
        <begin position="983"/>
        <end position="1008"/>
    </location>
</feature>
<dbReference type="PANTHER" id="PTHR23083:SF464">
    <property type="entry name" value="TETRATRICOPEPTIDE REPEAT DOMAIN 7, ISOFORM A"/>
    <property type="match status" value="1"/>
</dbReference>
<dbReference type="Proteomes" id="UP000187429">
    <property type="component" value="Unassembled WGS sequence"/>
</dbReference>
<evidence type="ECO:0000256" key="1">
    <source>
        <dbReference type="ARBA" id="ARBA00002550"/>
    </source>
</evidence>
<sequence length="1715" mass="192593">MNSRVESILNKIDTARCVSQWDAISKLGKKYSKEVGKDNSSFEQILNTEAELEIFLSKAKTDPIRHWRNDGKIYSTDSSSSRICYEKFNLNHNSQGKKMWISFSEKLLGNTELNKIEDSLVGIVAKNPSKEESWQLDTILAKVYYFSDDIEKCEIVLNRIPNTFTKSPLGANYSLRLFISTFAIKGMILEKQGLLVQALDLYDSAISIYRDQLGPLALLVVSNNFSKKTEEIINWPEEILYRRGLVAVSVLKEKGLSRCFDYINNLELSNPSSFRLYRRSIMTKLIIIISSELYKNDLFEIYQETLGLEKSKRKSFRSYILDLHNKYIDLIKASTGFPSAHEQNIDAVEESEQLITDWKISRSNSLADLVQLLRILYECVKITFNSPTVMRNIINTLIRFGDYHEAYLASRTYIEYSRRILDNRKKDFAAMIDRVGDEKKALSEEYKNISYYCENESIPDMVETLSSSMNLITLFLNKPKEALNIYSLISEIRNSPPNSICVGSVEDITHKYIFARSEISKGMVYGMFSRSDISSEKRCRSHDIAINSFTRAIEMCNHSLNFFKIGSKIYNKIKRISAEACFNLSLQNAIGGRNIQESLVQVKESLSLDSKNTRAWHLLALLVSTASSRNKKSQSGASDSSHPDLSRNSRISAALKVCEIGLRQNEWWWRVEQDIIGNPQPDTDLKPESTSGIGKTMSSLAPMAPVESDDDSNVGASSEEGIAYIKLRLLHFVLQRELEGPESTLNYMPLLFQLYSRICGPIQALPVDLHDASKSLLALNEQALLPNRSSRNFKYGNGGGSEKNIQISKNFQATGAMSVLSASRMSNLNNLAGLMQPKTLAKSLAKSMLSVRAPVMKWKQTHNYTDKVSNIKSQFDYVINSENLSDENGNIDSSQNPYLTNTVEKMSRKKRFAGKLKNSVKKSFGSKSMKKSVREGAFQNQNCDNFDNSQKKQSGNSNIAMPWNSASSDKNSNDSSSSDDSSQGYLTEGSSGSISDQNHTAQNDYNLSKSKDSKKPKNLIKLNMAKPKTMINNAINDVKNIKSKSDKPAAGDSLSHPNFSESPLSETSSKKFESRITNVIDGSKNKNQKSPIEGSETINRALFESSDKPASFSVNYFNSISNSNMENPESIIKSNSFNLNSSAIALASQGHRLSIGMQKEYKSHRNSKLIDQKVNLTNKISATPIDDPSRKFQTIVTSTPSPNSDNRYLSAHKNEGSGTNSPATSQEATFAPSPYSTVYFKPTITRMRRCQELSNKLLSQLWMFSSECFLLLEKFEDSITSLSDAAKANPLDPRVMLIRSEVFMAQALNIGKTFSYNEHTGSDSYNDSLFYKSYNIPNSENKPEKLGTSEKDYYYELFEPDYLGDLENFGFGYFSDNKAFSENASRNSYKQEMIKISESEIRAAASLSPHNLDVMISLTKLEFKLGNWEMAYGLASEITQGVGWSNPEAWFILGLLEKKVALGLGTPPILPPFLGSSINELKSNKNPNEKNDSKMILRNEFKPNLKTQGDFSLDNSSLSQPHIGNDESWFDNGLNVALFELSSTSDAMGAITDKYDTLNSDKTNLSCSKTETSNFDTIINELEITSKDKVSFSGDLEESLNSLQINSSSIEKARLLSEMPNTLNSDQAYNKQFPNIFSQKNNLNLNFDSQGSTNAVKNEKVSPDDSTNEGFYSKRYAPSQVNVATSWQRVRHFLSFALELEETQPIEPFESVLML</sequence>
<feature type="compositionally biased region" description="Polar residues" evidence="3">
    <location>
        <begin position="938"/>
        <end position="959"/>
    </location>
</feature>
<feature type="compositionally biased region" description="Polar residues" evidence="3">
    <location>
        <begin position="1197"/>
        <end position="1207"/>
    </location>
</feature>
<feature type="region of interest" description="Disordered" evidence="3">
    <location>
        <begin position="1043"/>
        <end position="1072"/>
    </location>
</feature>
<gene>
    <name evidence="4" type="ORF">AYI69_g7545</name>
</gene>
<comment type="caution">
    <text evidence="4">The sequence shown here is derived from an EMBL/GenBank/DDBJ whole genome shotgun (WGS) entry which is preliminary data.</text>
</comment>
<reference evidence="5" key="1">
    <citation type="submission" date="2017-01" db="EMBL/GenBank/DDBJ databases">
        <authorList>
            <person name="Wang Y."/>
            <person name="White M."/>
            <person name="Kvist S."/>
            <person name="Moncalvo J.-M."/>
        </authorList>
    </citation>
    <scope>NUCLEOTIDE SEQUENCE [LARGE SCALE GENOMIC DNA]</scope>
    <source>
        <strain evidence="5">ID-206-W2</strain>
    </source>
</reference>
<evidence type="ECO:0000256" key="2">
    <source>
        <dbReference type="ARBA" id="ARBA00038251"/>
    </source>
</evidence>
<dbReference type="SUPFAM" id="SSF48452">
    <property type="entry name" value="TPR-like"/>
    <property type="match status" value="1"/>
</dbReference>
<dbReference type="PANTHER" id="PTHR23083">
    <property type="entry name" value="TETRATRICOPEPTIDE REPEAT PROTEIN, TPR"/>
    <property type="match status" value="1"/>
</dbReference>
<evidence type="ECO:0000313" key="5">
    <source>
        <dbReference type="Proteomes" id="UP000187429"/>
    </source>
</evidence>
<protein>
    <submittedName>
        <fullName evidence="4">Uncharacterized protein</fullName>
    </submittedName>
</protein>
<accession>A0A1R1XR51</accession>
<name>A0A1R1XR51_9FUNG</name>
<feature type="region of interest" description="Disordered" evidence="3">
    <location>
        <begin position="1197"/>
        <end position="1228"/>
    </location>
</feature>